<dbReference type="EMBL" id="JAHUTI010093477">
    <property type="protein sequence ID" value="MED6262606.1"/>
    <property type="molecule type" value="Genomic_DNA"/>
</dbReference>
<reference evidence="1 2" key="1">
    <citation type="submission" date="2021-07" db="EMBL/GenBank/DDBJ databases">
        <authorList>
            <person name="Palmer J.M."/>
        </authorList>
    </citation>
    <scope>NUCLEOTIDE SEQUENCE [LARGE SCALE GENOMIC DNA]</scope>
    <source>
        <strain evidence="1 2">AT_MEX2019</strain>
        <tissue evidence="1">Muscle</tissue>
    </source>
</reference>
<organism evidence="1 2">
    <name type="scientific">Ataeniobius toweri</name>
    <dbReference type="NCBI Taxonomy" id="208326"/>
    <lineage>
        <taxon>Eukaryota</taxon>
        <taxon>Metazoa</taxon>
        <taxon>Chordata</taxon>
        <taxon>Craniata</taxon>
        <taxon>Vertebrata</taxon>
        <taxon>Euteleostomi</taxon>
        <taxon>Actinopterygii</taxon>
        <taxon>Neopterygii</taxon>
        <taxon>Teleostei</taxon>
        <taxon>Neoteleostei</taxon>
        <taxon>Acanthomorphata</taxon>
        <taxon>Ovalentaria</taxon>
        <taxon>Atherinomorphae</taxon>
        <taxon>Cyprinodontiformes</taxon>
        <taxon>Goodeidae</taxon>
        <taxon>Ataeniobius</taxon>
    </lineage>
</organism>
<dbReference type="Proteomes" id="UP001345963">
    <property type="component" value="Unassembled WGS sequence"/>
</dbReference>
<comment type="caution">
    <text evidence="1">The sequence shown here is derived from an EMBL/GenBank/DDBJ whole genome shotgun (WGS) entry which is preliminary data.</text>
</comment>
<proteinExistence type="predicted"/>
<protein>
    <submittedName>
        <fullName evidence="1">Uncharacterized protein</fullName>
    </submittedName>
</protein>
<evidence type="ECO:0000313" key="2">
    <source>
        <dbReference type="Proteomes" id="UP001345963"/>
    </source>
</evidence>
<sequence length="122" mass="13769">MILFTERKTASKPTCTDFYQSEGVRKPFLQLWVFREPQEEPLSIHGDNMEQRRTLPGVPGLPELLQKLIGDQSKMSQKKTEQHLSSAGLTASLKVRGHDSTIGKRGWAKMASVGEFQGQNHF</sequence>
<evidence type="ECO:0000313" key="1">
    <source>
        <dbReference type="EMBL" id="MED6262606.1"/>
    </source>
</evidence>
<accession>A0ABU7CKH2</accession>
<name>A0ABU7CKH2_9TELE</name>
<gene>
    <name evidence="1" type="ORF">ATANTOWER_022649</name>
</gene>
<keyword evidence="2" id="KW-1185">Reference proteome</keyword>